<evidence type="ECO:0000313" key="3">
    <source>
        <dbReference type="Proteomes" id="UP001150678"/>
    </source>
</evidence>
<dbReference type="AlphaFoldDB" id="A0A9X4D3H2"/>
<protein>
    <recommendedName>
        <fullName evidence="4">Lipoprotein</fullName>
    </recommendedName>
</protein>
<name>A0A9X4D3H2_9PSED</name>
<evidence type="ECO:0008006" key="4">
    <source>
        <dbReference type="Google" id="ProtNLM"/>
    </source>
</evidence>
<proteinExistence type="predicted"/>
<organism evidence="2 3">
    <name type="scientific">Pseudomonas asiatica</name>
    <dbReference type="NCBI Taxonomy" id="2219225"/>
    <lineage>
        <taxon>Bacteria</taxon>
        <taxon>Pseudomonadati</taxon>
        <taxon>Pseudomonadota</taxon>
        <taxon>Gammaproteobacteria</taxon>
        <taxon>Pseudomonadales</taxon>
        <taxon>Pseudomonadaceae</taxon>
        <taxon>Pseudomonas</taxon>
    </lineage>
</organism>
<dbReference type="Proteomes" id="UP001150678">
    <property type="component" value="Unassembled WGS sequence"/>
</dbReference>
<reference evidence="2" key="1">
    <citation type="submission" date="2022-07" db="EMBL/GenBank/DDBJ databases">
        <title>Multi-strain Analysis of Pseudomonas putida Reveals Metabolic and Genetic Diversity.</title>
        <authorList>
            <person name="Monk J.M."/>
        </authorList>
    </citation>
    <scope>NUCLEOTIDE SEQUENCE</scope>
    <source>
        <strain evidence="2">17514</strain>
    </source>
</reference>
<dbReference type="EMBL" id="JANIAN010000037">
    <property type="protein sequence ID" value="MDD2108994.1"/>
    <property type="molecule type" value="Genomic_DNA"/>
</dbReference>
<dbReference type="PROSITE" id="PS51257">
    <property type="entry name" value="PROKAR_LIPOPROTEIN"/>
    <property type="match status" value="1"/>
</dbReference>
<comment type="caution">
    <text evidence="2">The sequence shown here is derived from an EMBL/GenBank/DDBJ whole genome shotgun (WGS) entry which is preliminary data.</text>
</comment>
<evidence type="ECO:0000313" key="2">
    <source>
        <dbReference type="EMBL" id="MDD2108994.1"/>
    </source>
</evidence>
<feature type="signal peptide" evidence="1">
    <location>
        <begin position="1"/>
        <end position="21"/>
    </location>
</feature>
<gene>
    <name evidence="2" type="ORF">NP533_22680</name>
</gene>
<accession>A0A9X4D3H2</accession>
<sequence length="133" mass="14422">MLARIHYLLIALALATLAGCAAGPTPQDIANADYGSPISQDQAEERVKQYFNGTLKDPYSAQYQFSQVEKGYVVGSAFDGRNLYAGYLISVDVNAKNSYGGYTGNKGYQFLFQNGALVKGMSRSPNGMLMPLF</sequence>
<dbReference type="RefSeq" id="WP_176514341.1">
    <property type="nucleotide sequence ID" value="NZ_JANIAN010000037.1"/>
</dbReference>
<keyword evidence="1" id="KW-0732">Signal</keyword>
<evidence type="ECO:0000256" key="1">
    <source>
        <dbReference type="SAM" id="SignalP"/>
    </source>
</evidence>
<feature type="chain" id="PRO_5040962184" description="Lipoprotein" evidence="1">
    <location>
        <begin position="22"/>
        <end position="133"/>
    </location>
</feature>